<dbReference type="FunFam" id="1.10.238.10:FF:000073">
    <property type="entry name" value="calcineurin B-like protein 3"/>
    <property type="match status" value="1"/>
</dbReference>
<dbReference type="Gene3D" id="1.10.238.10">
    <property type="entry name" value="EF-hand"/>
    <property type="match status" value="1"/>
</dbReference>
<dbReference type="Gene3D" id="1.20.1250.40">
    <property type="match status" value="1"/>
</dbReference>
<keyword evidence="3" id="KW-0479">Metal-binding</keyword>
<gene>
    <name evidence="6" type="ORF">L484_017945</name>
</gene>
<dbReference type="PANTHER" id="PTHR23056">
    <property type="entry name" value="CALCINEURIN B"/>
    <property type="match status" value="1"/>
</dbReference>
<feature type="region of interest" description="Disordered" evidence="4">
    <location>
        <begin position="453"/>
        <end position="472"/>
    </location>
</feature>
<dbReference type="InterPro" id="IPR011992">
    <property type="entry name" value="EF-hand-dom_pair"/>
</dbReference>
<keyword evidence="1 3" id="KW-0677">Repeat</keyword>
<dbReference type="eggNOG" id="KOG0034">
    <property type="taxonomic scope" value="Eukaryota"/>
</dbReference>
<feature type="region of interest" description="Disordered" evidence="4">
    <location>
        <begin position="241"/>
        <end position="326"/>
    </location>
</feature>
<dbReference type="GO" id="GO:0000166">
    <property type="term" value="F:nucleotide binding"/>
    <property type="evidence" value="ECO:0007669"/>
    <property type="project" value="InterPro"/>
</dbReference>
<keyword evidence="3" id="KW-0472">Membrane</keyword>
<evidence type="ECO:0000313" key="7">
    <source>
        <dbReference type="Proteomes" id="UP000030645"/>
    </source>
</evidence>
<dbReference type="GO" id="GO:0005509">
    <property type="term" value="F:calcium ion binding"/>
    <property type="evidence" value="ECO:0007669"/>
    <property type="project" value="UniProtKB-UniRule"/>
</dbReference>
<sequence>MVQFLEGIKHLCVAVINCCDADLYRHPKGLEDPEALAGETVFSVSEIEALYELFKKISSAVIDDGLINKEEFQLALFKTNKKESLFADRVFDLFDTKHNGILDFEEFARALSVFHPNASIDEKIEFSFQLYDLKQQGFIERQEVKQMVVATLAESGMNLSDDVIESIIDKTFEEADTKHDGKIDKEEWRSLVLRHPSLLKNMTLQYLNFVFLGQRYHHYIPKLCIPLTVIVAMGDKAGKNFTMPQKKGVKSSLKSSSGKEGTLKGKDDSSAKSKKGRKVQFDAGVAEPKSNFSSKYGGKGDTPTAFPKGKGDRLFNSGKSSVPKTPQPLELRIEDELPKNVKCLLACEAAEILQGIQEHMVFLSKDPTIKTPVSFDRGLQYAKRGSHYTNALSIRKVLEYPQFIICIIADVCPETADEVFALVPSLKANKSLLREPVKKVLLELAKLKQPTPNNKMYIEDEGDEDMEGSYGEDLHGRQSFSPQLKFVQPFSVFCFCSPGN</sequence>
<name>W9RQD3_9ROSA</name>
<comment type="similarity">
    <text evidence="2 3">Belongs to the calcineurin regulatory subunit family.</text>
</comment>
<dbReference type="InterPro" id="IPR010997">
    <property type="entry name" value="HRDC-like_sf"/>
</dbReference>
<dbReference type="Pfam" id="PF13499">
    <property type="entry name" value="EF-hand_7"/>
    <property type="match status" value="1"/>
</dbReference>
<feature type="domain" description="EF-hand" evidence="5">
    <location>
        <begin position="163"/>
        <end position="198"/>
    </location>
</feature>
<reference evidence="7" key="1">
    <citation type="submission" date="2013-01" db="EMBL/GenBank/DDBJ databases">
        <title>Draft Genome Sequence of a Mulberry Tree, Morus notabilis C.K. Schneid.</title>
        <authorList>
            <person name="He N."/>
            <person name="Zhao S."/>
        </authorList>
    </citation>
    <scope>NUCLEOTIDE SEQUENCE</scope>
</reference>
<dbReference type="SUPFAM" id="SSF47473">
    <property type="entry name" value="EF-hand"/>
    <property type="match status" value="1"/>
</dbReference>
<comment type="function">
    <text evidence="3">Acts as a calcium sensor. CBL proteins interact with CIPK serine-threonine protein kinases. Binding of a CBL protein to the regulatory NAF domain of a CIPK protein lead to the activation of the kinase in a calcium-dependent manner.</text>
</comment>
<dbReference type="GO" id="GO:0019722">
    <property type="term" value="P:calcium-mediated signaling"/>
    <property type="evidence" value="ECO:0007669"/>
    <property type="project" value="UniProtKB-UniRule"/>
</dbReference>
<dbReference type="InterPro" id="IPR045198">
    <property type="entry name" value="CNBL1-10"/>
</dbReference>
<organism evidence="6 7">
    <name type="scientific">Morus notabilis</name>
    <dbReference type="NCBI Taxonomy" id="981085"/>
    <lineage>
        <taxon>Eukaryota</taxon>
        <taxon>Viridiplantae</taxon>
        <taxon>Streptophyta</taxon>
        <taxon>Embryophyta</taxon>
        <taxon>Tracheophyta</taxon>
        <taxon>Spermatophyta</taxon>
        <taxon>Magnoliopsida</taxon>
        <taxon>eudicotyledons</taxon>
        <taxon>Gunneridae</taxon>
        <taxon>Pentapetalae</taxon>
        <taxon>rosids</taxon>
        <taxon>fabids</taxon>
        <taxon>Rosales</taxon>
        <taxon>Moraceae</taxon>
        <taxon>Moreae</taxon>
        <taxon>Morus</taxon>
    </lineage>
</organism>
<dbReference type="PRINTS" id="PR00450">
    <property type="entry name" value="RECOVERIN"/>
</dbReference>
<feature type="compositionally biased region" description="Basic and acidic residues" evidence="4">
    <location>
        <begin position="261"/>
        <end position="271"/>
    </location>
</feature>
<evidence type="ECO:0000256" key="3">
    <source>
        <dbReference type="RuleBase" id="RU369080"/>
    </source>
</evidence>
<proteinExistence type="inferred from homology"/>
<comment type="subcellular location">
    <subcellularLocation>
        <location evidence="3">Membrane</location>
    </subcellularLocation>
</comment>
<feature type="domain" description="EF-hand" evidence="5">
    <location>
        <begin position="82"/>
        <end position="117"/>
    </location>
</feature>
<accession>W9RQD3</accession>
<evidence type="ECO:0000256" key="4">
    <source>
        <dbReference type="SAM" id="MobiDB-lite"/>
    </source>
</evidence>
<dbReference type="GO" id="GO:0019900">
    <property type="term" value="F:kinase binding"/>
    <property type="evidence" value="ECO:0007669"/>
    <property type="project" value="UniProtKB-UniRule"/>
</dbReference>
<dbReference type="InterPro" id="IPR002048">
    <property type="entry name" value="EF_hand_dom"/>
</dbReference>
<keyword evidence="7" id="KW-1185">Reference proteome</keyword>
<dbReference type="SUPFAM" id="SSF47819">
    <property type="entry name" value="HRDC-like"/>
    <property type="match status" value="1"/>
</dbReference>
<dbReference type="InterPro" id="IPR038324">
    <property type="entry name" value="Rpb4/RPC9_sf"/>
</dbReference>
<dbReference type="AlphaFoldDB" id="W9RQD3"/>
<evidence type="ECO:0000313" key="6">
    <source>
        <dbReference type="EMBL" id="EXB64613.1"/>
    </source>
</evidence>
<dbReference type="Pfam" id="PF13833">
    <property type="entry name" value="EF-hand_8"/>
    <property type="match status" value="1"/>
</dbReference>
<dbReference type="GO" id="GO:0016020">
    <property type="term" value="C:membrane"/>
    <property type="evidence" value="ECO:0007669"/>
    <property type="project" value="UniProtKB-SubCell"/>
</dbReference>
<evidence type="ECO:0000256" key="2">
    <source>
        <dbReference type="ARBA" id="ARBA00023774"/>
    </source>
</evidence>
<evidence type="ECO:0000256" key="1">
    <source>
        <dbReference type="ARBA" id="ARBA00022737"/>
    </source>
</evidence>
<dbReference type="PANTHER" id="PTHR23056:SF116">
    <property type="entry name" value="CALCINEURIN B-LIKE PROTEIN 3-RELATED"/>
    <property type="match status" value="1"/>
</dbReference>
<dbReference type="STRING" id="981085.W9RQD3"/>
<dbReference type="PROSITE" id="PS50222">
    <property type="entry name" value="EF_HAND_2"/>
    <property type="match status" value="3"/>
</dbReference>
<dbReference type="Proteomes" id="UP000030645">
    <property type="component" value="Unassembled WGS sequence"/>
</dbReference>
<dbReference type="eggNOG" id="KOG2351">
    <property type="taxonomic scope" value="Eukaryota"/>
</dbReference>
<feature type="compositionally biased region" description="Low complexity" evidence="4">
    <location>
        <begin position="250"/>
        <end position="260"/>
    </location>
</feature>
<keyword evidence="3" id="KW-0106">Calcium</keyword>
<protein>
    <recommendedName>
        <fullName evidence="3">Calcineurin B-like protein</fullName>
    </recommendedName>
</protein>
<comment type="subunit">
    <text evidence="3">Homodimer. Interacts with CIPK.</text>
</comment>
<evidence type="ECO:0000259" key="5">
    <source>
        <dbReference type="PROSITE" id="PS50222"/>
    </source>
</evidence>
<dbReference type="SMART" id="SM00054">
    <property type="entry name" value="EFh"/>
    <property type="match status" value="3"/>
</dbReference>
<feature type="domain" description="EF-hand" evidence="5">
    <location>
        <begin position="119"/>
        <end position="154"/>
    </location>
</feature>
<dbReference type="EMBL" id="KE344502">
    <property type="protein sequence ID" value="EXB64613.1"/>
    <property type="molecule type" value="Genomic_DNA"/>
</dbReference>